<evidence type="ECO:0000259" key="3">
    <source>
        <dbReference type="Pfam" id="PF13359"/>
    </source>
</evidence>
<dbReference type="OrthoDB" id="1681765at2759"/>
<evidence type="ECO:0000256" key="2">
    <source>
        <dbReference type="ARBA" id="ARBA00022723"/>
    </source>
</evidence>
<sequence length="101" mass="11695">HAQLRNAVERIFGVLKRRFRILSNPPEIDLRMQARIPAALAALHNFIRIHDPDEINDFYDAEDENDGIYGELARGPANRAEKTRGDLYRDTVAEAMWQSYQ</sequence>
<comment type="cofactor">
    <cofactor evidence="1">
        <name>a divalent metal cation</name>
        <dbReference type="ChEBI" id="CHEBI:60240"/>
    </cofactor>
</comment>
<protein>
    <recommendedName>
        <fullName evidence="3">DDE Tnp4 domain-containing protein</fullName>
    </recommendedName>
</protein>
<dbReference type="GO" id="GO:0046872">
    <property type="term" value="F:metal ion binding"/>
    <property type="evidence" value="ECO:0007669"/>
    <property type="project" value="UniProtKB-KW"/>
</dbReference>
<dbReference type="Pfam" id="PF13359">
    <property type="entry name" value="DDE_Tnp_4"/>
    <property type="match status" value="1"/>
</dbReference>
<dbReference type="EMBL" id="KV428677">
    <property type="protein sequence ID" value="KZT31283.1"/>
    <property type="molecule type" value="Genomic_DNA"/>
</dbReference>
<feature type="non-terminal residue" evidence="4">
    <location>
        <position position="1"/>
    </location>
</feature>
<reference evidence="4 5" key="1">
    <citation type="journal article" date="2016" name="Mol. Biol. Evol.">
        <title>Comparative Genomics of Early-Diverging Mushroom-Forming Fungi Provides Insights into the Origins of Lignocellulose Decay Capabilities.</title>
        <authorList>
            <person name="Nagy L.G."/>
            <person name="Riley R."/>
            <person name="Tritt A."/>
            <person name="Adam C."/>
            <person name="Daum C."/>
            <person name="Floudas D."/>
            <person name="Sun H."/>
            <person name="Yadav J.S."/>
            <person name="Pangilinan J."/>
            <person name="Larsson K.H."/>
            <person name="Matsuura K."/>
            <person name="Barry K."/>
            <person name="Labutti K."/>
            <person name="Kuo R."/>
            <person name="Ohm R.A."/>
            <person name="Bhattacharya S.S."/>
            <person name="Shirouzu T."/>
            <person name="Yoshinaga Y."/>
            <person name="Martin F.M."/>
            <person name="Grigoriev I.V."/>
            <person name="Hibbett D.S."/>
        </authorList>
    </citation>
    <scope>NUCLEOTIDE SEQUENCE [LARGE SCALE GENOMIC DNA]</scope>
    <source>
        <strain evidence="4 5">HHB10207 ss-3</strain>
    </source>
</reference>
<accession>A0A165WKZ7</accession>
<dbReference type="InterPro" id="IPR027806">
    <property type="entry name" value="HARBI1_dom"/>
</dbReference>
<feature type="domain" description="DDE Tnp4" evidence="3">
    <location>
        <begin position="1"/>
        <end position="45"/>
    </location>
</feature>
<dbReference type="Proteomes" id="UP000076798">
    <property type="component" value="Unassembled WGS sequence"/>
</dbReference>
<feature type="non-terminal residue" evidence="4">
    <location>
        <position position="101"/>
    </location>
</feature>
<dbReference type="STRING" id="1314776.A0A165WKZ7"/>
<name>A0A165WKZ7_9AGAM</name>
<evidence type="ECO:0000313" key="5">
    <source>
        <dbReference type="Proteomes" id="UP000076798"/>
    </source>
</evidence>
<evidence type="ECO:0000313" key="4">
    <source>
        <dbReference type="EMBL" id="KZT31283.1"/>
    </source>
</evidence>
<organism evidence="4 5">
    <name type="scientific">Sistotremastrum suecicum HHB10207 ss-3</name>
    <dbReference type="NCBI Taxonomy" id="1314776"/>
    <lineage>
        <taxon>Eukaryota</taxon>
        <taxon>Fungi</taxon>
        <taxon>Dikarya</taxon>
        <taxon>Basidiomycota</taxon>
        <taxon>Agaricomycotina</taxon>
        <taxon>Agaricomycetes</taxon>
        <taxon>Sistotremastrales</taxon>
        <taxon>Sistotremastraceae</taxon>
        <taxon>Sistotremastrum</taxon>
    </lineage>
</organism>
<evidence type="ECO:0000256" key="1">
    <source>
        <dbReference type="ARBA" id="ARBA00001968"/>
    </source>
</evidence>
<proteinExistence type="predicted"/>
<keyword evidence="5" id="KW-1185">Reference proteome</keyword>
<dbReference type="AlphaFoldDB" id="A0A165WKZ7"/>
<keyword evidence="2" id="KW-0479">Metal-binding</keyword>
<gene>
    <name evidence="4" type="ORF">SISSUDRAFT_956594</name>
</gene>